<feature type="region of interest" description="Disordered" evidence="1">
    <location>
        <begin position="527"/>
        <end position="578"/>
    </location>
</feature>
<dbReference type="SUPFAM" id="SSF141371">
    <property type="entry name" value="PilZ domain-like"/>
    <property type="match status" value="2"/>
</dbReference>
<name>A0A1T2L6M3_9GAMM</name>
<feature type="domain" description="PilZ" evidence="2">
    <location>
        <begin position="428"/>
        <end position="507"/>
    </location>
</feature>
<dbReference type="InterPro" id="IPR009875">
    <property type="entry name" value="PilZ_domain"/>
</dbReference>
<protein>
    <recommendedName>
        <fullName evidence="2">PilZ domain-containing protein</fullName>
    </recommendedName>
</protein>
<evidence type="ECO:0000313" key="4">
    <source>
        <dbReference type="Proteomes" id="UP000191110"/>
    </source>
</evidence>
<dbReference type="Gene3D" id="2.40.10.220">
    <property type="entry name" value="predicted glycosyltransferase like domains"/>
    <property type="match status" value="1"/>
</dbReference>
<dbReference type="RefSeq" id="WP_172840215.1">
    <property type="nucleotide sequence ID" value="NZ_MPRL01000018.1"/>
</dbReference>
<keyword evidence="4" id="KW-1185">Reference proteome</keyword>
<evidence type="ECO:0000259" key="2">
    <source>
        <dbReference type="Pfam" id="PF07238"/>
    </source>
</evidence>
<dbReference type="GO" id="GO:0035438">
    <property type="term" value="F:cyclic-di-GMP binding"/>
    <property type="evidence" value="ECO:0007669"/>
    <property type="project" value="InterPro"/>
</dbReference>
<feature type="domain" description="PilZ" evidence="2">
    <location>
        <begin position="96"/>
        <end position="195"/>
    </location>
</feature>
<proteinExistence type="predicted"/>
<dbReference type="Pfam" id="PF07238">
    <property type="entry name" value="PilZ"/>
    <property type="match status" value="2"/>
</dbReference>
<dbReference type="AlphaFoldDB" id="A0A1T2L6M3"/>
<dbReference type="Proteomes" id="UP000191110">
    <property type="component" value="Unassembled WGS sequence"/>
</dbReference>
<feature type="compositionally biased region" description="Polar residues" evidence="1">
    <location>
        <begin position="533"/>
        <end position="556"/>
    </location>
</feature>
<gene>
    <name evidence="3" type="ORF">BOW53_06470</name>
</gene>
<organism evidence="3 4">
    <name type="scientific">Solemya pervernicosa gill symbiont</name>
    <dbReference type="NCBI Taxonomy" id="642797"/>
    <lineage>
        <taxon>Bacteria</taxon>
        <taxon>Pseudomonadati</taxon>
        <taxon>Pseudomonadota</taxon>
        <taxon>Gammaproteobacteria</taxon>
        <taxon>sulfur-oxidizing symbionts</taxon>
    </lineage>
</organism>
<sequence>MHLDRDTYQAFVEALKKNNGLFTVGMYEDIQARHKKGSEKRAAAKKPAVAKPRQLTGTSAATELTAEEIEQMMLEQWRTLDIDQPEPLSMQYFSERTEARLEMSTAALLHHDEGGVELTTRDISPSGLCAITRTPIFLDEGSVVDIEIPAIEGKIGTVRSGYTILNVDHTKAGIQLRLQHSESDPDHRKAIDAFIDANNSRYRVDVSDELLTANALLTERLYTLSSALLPLFFCGDTDGARVGLVGVSDGNRAMLEQFKKGESGFDLSPFMQPHRLQHFLSCNTEQSCPEPLMMIYRDAASGSLISATDFEFATRSDWVNFVISHQKHPGFQLLKLVISPYHKPSCRKMIACLNQVAENNYDSAENILKMVDEISAVGIVSDMTEVAEQWMFSDAIPDAVTIPNKVLELGQGELPNQPEIVTLGRDIQRREPRYLIKTSVVLTIGEQRIESNTVNLSVGGVSIALDEHELEINPRQIVEISFQRYAEQTGKNFLKHVSYQVVSLSGNPRCLHLSRLFDRDSNAAVDQVDKSTSRSPTFSATFSNAMPKSCRSTIATPSPPLRPAPWRRSQPPAPRPFR</sequence>
<feature type="region of interest" description="Disordered" evidence="1">
    <location>
        <begin position="34"/>
        <end position="57"/>
    </location>
</feature>
<dbReference type="EMBL" id="MPRL01000018">
    <property type="protein sequence ID" value="OOZ40758.1"/>
    <property type="molecule type" value="Genomic_DNA"/>
</dbReference>
<accession>A0A1T2L6M3</accession>
<reference evidence="3 4" key="1">
    <citation type="submission" date="2016-11" db="EMBL/GenBank/DDBJ databases">
        <title>Mixed transmission modes and dynamic genome evolution in an obligate animal-bacterial symbiosis.</title>
        <authorList>
            <person name="Russell S.L."/>
            <person name="Corbett-Detig R.B."/>
            <person name="Cavanaugh C.M."/>
        </authorList>
    </citation>
    <scope>NUCLEOTIDE SEQUENCE [LARGE SCALE GENOMIC DNA]</scope>
    <source>
        <strain evidence="3">Sveles-Q1</strain>
    </source>
</reference>
<comment type="caution">
    <text evidence="3">The sequence shown here is derived from an EMBL/GenBank/DDBJ whole genome shotgun (WGS) entry which is preliminary data.</text>
</comment>
<evidence type="ECO:0000313" key="3">
    <source>
        <dbReference type="EMBL" id="OOZ40758.1"/>
    </source>
</evidence>
<evidence type="ECO:0000256" key="1">
    <source>
        <dbReference type="SAM" id="MobiDB-lite"/>
    </source>
</evidence>